<feature type="transmembrane region" description="Helical" evidence="1">
    <location>
        <begin position="40"/>
        <end position="59"/>
    </location>
</feature>
<comment type="caution">
    <text evidence="2">The sequence shown here is derived from an EMBL/GenBank/DDBJ whole genome shotgun (WGS) entry which is preliminary data.</text>
</comment>
<dbReference type="EMBL" id="JAARRL010000001">
    <property type="protein sequence ID" value="MBC1499167.1"/>
    <property type="molecule type" value="Genomic_DNA"/>
</dbReference>
<keyword evidence="1" id="KW-0472">Membrane</keyword>
<evidence type="ECO:0000256" key="1">
    <source>
        <dbReference type="SAM" id="Phobius"/>
    </source>
</evidence>
<dbReference type="Proteomes" id="UP000564536">
    <property type="component" value="Unassembled WGS sequence"/>
</dbReference>
<gene>
    <name evidence="2" type="ORF">HB943_01040</name>
</gene>
<evidence type="ECO:0000313" key="2">
    <source>
        <dbReference type="EMBL" id="MBC1499167.1"/>
    </source>
</evidence>
<keyword evidence="1" id="KW-0812">Transmembrane</keyword>
<keyword evidence="1" id="KW-1133">Transmembrane helix</keyword>
<organism evidence="2 3">
    <name type="scientific">Listeria weihenstephanensis</name>
    <dbReference type="NCBI Taxonomy" id="1006155"/>
    <lineage>
        <taxon>Bacteria</taxon>
        <taxon>Bacillati</taxon>
        <taxon>Bacillota</taxon>
        <taxon>Bacilli</taxon>
        <taxon>Bacillales</taxon>
        <taxon>Listeriaceae</taxon>
        <taxon>Listeria</taxon>
    </lineage>
</organism>
<protein>
    <submittedName>
        <fullName evidence="2">Uncharacterized protein</fullName>
    </submittedName>
</protein>
<dbReference type="RefSeq" id="WP_185423992.1">
    <property type="nucleotide sequence ID" value="NZ_JAARRL010000001.1"/>
</dbReference>
<evidence type="ECO:0000313" key="3">
    <source>
        <dbReference type="Proteomes" id="UP000564536"/>
    </source>
</evidence>
<feature type="transmembrane region" description="Helical" evidence="1">
    <location>
        <begin position="9"/>
        <end position="28"/>
    </location>
</feature>
<reference evidence="2 3" key="1">
    <citation type="submission" date="2020-03" db="EMBL/GenBank/DDBJ databases">
        <title>Soil Listeria distribution.</title>
        <authorList>
            <person name="Liao J."/>
            <person name="Wiedmann M."/>
        </authorList>
    </citation>
    <scope>NUCLEOTIDE SEQUENCE [LARGE SCALE GENOMIC DNA]</scope>
    <source>
        <strain evidence="2 3">FSL L7-1523</strain>
    </source>
</reference>
<dbReference type="AlphaFoldDB" id="A0A841Z3Z1"/>
<accession>A0A841Z3Z1</accession>
<proteinExistence type="predicted"/>
<sequence length="233" mass="27146">MIRFLKDHWLMLIIMIVGLLFIIVPVLTRSIDNELTIDGMYNFIGSFFGIIGAVMLAFSETKQQNKALRDEIDLNARKERQIQAEFLYKELLFQKIEKTYGLLNTAIYKNEEIMRFIKDIGQILDSEKLRARLIENRNETEKYIHEIELMSIYFPDDLEKVKLIVSTFNYSNKYLSTMEHELLVGDAKGFRKELDNYNAVVKRLVQVMDELSIGMLGSMNAEINKLNDIGNTV</sequence>
<name>A0A841Z3Z1_9LIST</name>